<dbReference type="PANTHER" id="PTHR14155:SF627">
    <property type="entry name" value="OS06G0192800 PROTEIN"/>
    <property type="match status" value="1"/>
</dbReference>
<dbReference type="PANTHER" id="PTHR14155">
    <property type="entry name" value="RING FINGER DOMAIN-CONTAINING"/>
    <property type="match status" value="1"/>
</dbReference>
<keyword evidence="5 9" id="KW-0863">Zinc-finger</keyword>
<feature type="domain" description="RING-type" evidence="10">
    <location>
        <begin position="160"/>
        <end position="204"/>
    </location>
</feature>
<evidence type="ECO:0000313" key="12">
    <source>
        <dbReference type="Proteomes" id="UP001558713"/>
    </source>
</evidence>
<comment type="caution">
    <text evidence="11">The sequence shown here is derived from an EMBL/GenBank/DDBJ whole genome shotgun (WGS) entry which is preliminary data.</text>
</comment>
<keyword evidence="12" id="KW-1185">Reference proteome</keyword>
<evidence type="ECO:0000259" key="10">
    <source>
        <dbReference type="PROSITE" id="PS50089"/>
    </source>
</evidence>
<evidence type="ECO:0000256" key="8">
    <source>
        <dbReference type="ARBA" id="ARBA00024209"/>
    </source>
</evidence>
<dbReference type="AlphaFoldDB" id="A0ABD0ZIJ1"/>
<evidence type="ECO:0000256" key="3">
    <source>
        <dbReference type="ARBA" id="ARBA00012483"/>
    </source>
</evidence>
<dbReference type="Gene3D" id="3.30.40.10">
    <property type="entry name" value="Zinc/RING finger domain, C3HC4 (zinc finger)"/>
    <property type="match status" value="1"/>
</dbReference>
<dbReference type="GO" id="GO:0008270">
    <property type="term" value="F:zinc ion binding"/>
    <property type="evidence" value="ECO:0007669"/>
    <property type="project" value="UniProtKB-KW"/>
</dbReference>
<accession>A0ABD0ZIJ1</accession>
<reference evidence="11 12" key="1">
    <citation type="submission" date="2024-04" db="EMBL/GenBank/DDBJ databases">
        <title>Genome assembly C_amara_ONT_v2.</title>
        <authorList>
            <person name="Yant L."/>
            <person name="Moore C."/>
            <person name="Slenker M."/>
        </authorList>
    </citation>
    <scope>NUCLEOTIDE SEQUENCE [LARGE SCALE GENOMIC DNA]</scope>
    <source>
        <tissue evidence="11">Leaf</tissue>
    </source>
</reference>
<gene>
    <name evidence="11" type="ORF">V5N11_012763</name>
</gene>
<keyword evidence="4" id="KW-0479">Metal-binding</keyword>
<evidence type="ECO:0000256" key="2">
    <source>
        <dbReference type="ARBA" id="ARBA00004906"/>
    </source>
</evidence>
<dbReference type="PROSITE" id="PS50089">
    <property type="entry name" value="ZF_RING_2"/>
    <property type="match status" value="1"/>
</dbReference>
<evidence type="ECO:0000256" key="6">
    <source>
        <dbReference type="ARBA" id="ARBA00022786"/>
    </source>
</evidence>
<comment type="similarity">
    <text evidence="8">Belongs to the RING-type zinc finger family. ATL subfamily.</text>
</comment>
<evidence type="ECO:0000256" key="1">
    <source>
        <dbReference type="ARBA" id="ARBA00000900"/>
    </source>
</evidence>
<dbReference type="Pfam" id="PF13639">
    <property type="entry name" value="zf-RING_2"/>
    <property type="match status" value="1"/>
</dbReference>
<dbReference type="InterPro" id="IPR013083">
    <property type="entry name" value="Znf_RING/FYVE/PHD"/>
</dbReference>
<dbReference type="InterPro" id="IPR053238">
    <property type="entry name" value="RING-H2_zinc_finger"/>
</dbReference>
<keyword evidence="7" id="KW-0862">Zinc</keyword>
<dbReference type="InterPro" id="IPR001841">
    <property type="entry name" value="Znf_RING"/>
</dbReference>
<evidence type="ECO:0000256" key="7">
    <source>
        <dbReference type="ARBA" id="ARBA00022833"/>
    </source>
</evidence>
<dbReference type="EMBL" id="JBANAX010000756">
    <property type="protein sequence ID" value="KAL1194303.1"/>
    <property type="molecule type" value="Genomic_DNA"/>
</dbReference>
<evidence type="ECO:0000256" key="4">
    <source>
        <dbReference type="ARBA" id="ARBA00022723"/>
    </source>
</evidence>
<dbReference type="SUPFAM" id="SSF57850">
    <property type="entry name" value="RING/U-box"/>
    <property type="match status" value="1"/>
</dbReference>
<evidence type="ECO:0000313" key="11">
    <source>
        <dbReference type="EMBL" id="KAL1194303.1"/>
    </source>
</evidence>
<protein>
    <recommendedName>
        <fullName evidence="3">RING-type E3 ubiquitin transferase</fullName>
        <ecNumber evidence="3">2.3.2.27</ecNumber>
    </recommendedName>
</protein>
<comment type="pathway">
    <text evidence="2">Protein modification; protein ubiquitination.</text>
</comment>
<keyword evidence="6" id="KW-0833">Ubl conjugation pathway</keyword>
<evidence type="ECO:0000256" key="5">
    <source>
        <dbReference type="ARBA" id="ARBA00022771"/>
    </source>
</evidence>
<dbReference type="GO" id="GO:0061630">
    <property type="term" value="F:ubiquitin protein ligase activity"/>
    <property type="evidence" value="ECO:0007669"/>
    <property type="project" value="UniProtKB-EC"/>
</dbReference>
<dbReference type="EC" id="2.3.2.27" evidence="3"/>
<evidence type="ECO:0000256" key="9">
    <source>
        <dbReference type="PROSITE-ProRule" id="PRU00175"/>
    </source>
</evidence>
<proteinExistence type="inferred from homology"/>
<name>A0ABD0ZIJ1_CARAN</name>
<organism evidence="11 12">
    <name type="scientific">Cardamine amara subsp. amara</name>
    <dbReference type="NCBI Taxonomy" id="228776"/>
    <lineage>
        <taxon>Eukaryota</taxon>
        <taxon>Viridiplantae</taxon>
        <taxon>Streptophyta</taxon>
        <taxon>Embryophyta</taxon>
        <taxon>Tracheophyta</taxon>
        <taxon>Spermatophyta</taxon>
        <taxon>Magnoliopsida</taxon>
        <taxon>eudicotyledons</taxon>
        <taxon>Gunneridae</taxon>
        <taxon>Pentapetalae</taxon>
        <taxon>rosids</taxon>
        <taxon>malvids</taxon>
        <taxon>Brassicales</taxon>
        <taxon>Brassicaceae</taxon>
        <taxon>Cardamineae</taxon>
        <taxon>Cardamine</taxon>
    </lineage>
</organism>
<sequence>MNKTDTWTSLKVTSDTTFLPQNLGFENILFIDLYNVIKELAEDQNGTVTYLRSYMDSPMPRIELKPSCLCPRHLSQLLNGFITNTQLCKTLSEKIALDCIPLPEPFKLSYNVRVTREFRIMLRSVSAPLKAASKDVFQRLVEKHKVESIDLEEEEEQTPCSVCLEVMSESTSEKIIRIPNCLHLFHQDCIFEWLRHRKSCPLCRCVSRKLIKLSEAVAET</sequence>
<comment type="catalytic activity">
    <reaction evidence="1">
        <text>S-ubiquitinyl-[E2 ubiquitin-conjugating enzyme]-L-cysteine + [acceptor protein]-L-lysine = [E2 ubiquitin-conjugating enzyme]-L-cysteine + N(6)-ubiquitinyl-[acceptor protein]-L-lysine.</text>
        <dbReference type="EC" id="2.3.2.27"/>
    </reaction>
</comment>
<dbReference type="Proteomes" id="UP001558713">
    <property type="component" value="Unassembled WGS sequence"/>
</dbReference>
<dbReference type="SMART" id="SM00184">
    <property type="entry name" value="RING"/>
    <property type="match status" value="1"/>
</dbReference>